<dbReference type="AlphaFoldDB" id="A0A1S3JNU9"/>
<dbReference type="SUPFAM" id="SSF55347">
    <property type="entry name" value="Glyceraldehyde-3-phosphate dehydrogenase-like, C-terminal domain"/>
    <property type="match status" value="1"/>
</dbReference>
<dbReference type="KEGG" id="lak:106174701"/>
<organism evidence="6 8">
    <name type="scientific">Lingula anatina</name>
    <name type="common">Brachiopod</name>
    <name type="synonym">Lingula unguis</name>
    <dbReference type="NCBI Taxonomy" id="7574"/>
    <lineage>
        <taxon>Eukaryota</taxon>
        <taxon>Metazoa</taxon>
        <taxon>Spiralia</taxon>
        <taxon>Lophotrochozoa</taxon>
        <taxon>Brachiopoda</taxon>
        <taxon>Linguliformea</taxon>
        <taxon>Lingulata</taxon>
        <taxon>Lingulida</taxon>
        <taxon>Linguloidea</taxon>
        <taxon>Lingulidae</taxon>
        <taxon>Lingula</taxon>
    </lineage>
</organism>
<dbReference type="GO" id="GO:0016491">
    <property type="term" value="F:oxidoreductase activity"/>
    <property type="evidence" value="ECO:0007669"/>
    <property type="project" value="UniProtKB-KW"/>
</dbReference>
<dbReference type="OrthoDB" id="446809at2759"/>
<dbReference type="Pfam" id="PF01408">
    <property type="entry name" value="GFO_IDH_MocA"/>
    <property type="match status" value="1"/>
</dbReference>
<name>A0A1S3JNU9_LINAN</name>
<protein>
    <submittedName>
        <fullName evidence="7 8">Glucose-fructose oxidoreductase domain-containing protein 2</fullName>
    </submittedName>
</protein>
<evidence type="ECO:0000313" key="6">
    <source>
        <dbReference type="Proteomes" id="UP000085678"/>
    </source>
</evidence>
<reference evidence="7 8" key="1">
    <citation type="submission" date="2025-04" db="UniProtKB">
        <authorList>
            <consortium name="RefSeq"/>
        </authorList>
    </citation>
    <scope>IDENTIFICATION</scope>
    <source>
        <tissue evidence="7 8">Gonads</tissue>
    </source>
</reference>
<evidence type="ECO:0000256" key="1">
    <source>
        <dbReference type="ARBA" id="ARBA00010928"/>
    </source>
</evidence>
<keyword evidence="6" id="KW-1185">Reference proteome</keyword>
<evidence type="ECO:0000313" key="7">
    <source>
        <dbReference type="RefSeq" id="XP_013411815.1"/>
    </source>
</evidence>
<feature type="region of interest" description="Disordered" evidence="3">
    <location>
        <begin position="371"/>
        <end position="391"/>
    </location>
</feature>
<evidence type="ECO:0000313" key="8">
    <source>
        <dbReference type="RefSeq" id="XP_013411816.1"/>
    </source>
</evidence>
<dbReference type="OMA" id="NQKDYVH"/>
<dbReference type="STRING" id="7574.A0A1S3JNU9"/>
<dbReference type="PANTHER" id="PTHR43818">
    <property type="entry name" value="BCDNA.GH03377"/>
    <property type="match status" value="1"/>
</dbReference>
<dbReference type="GeneID" id="106174701"/>
<dbReference type="InterPro" id="IPR036291">
    <property type="entry name" value="NAD(P)-bd_dom_sf"/>
</dbReference>
<dbReference type="InterPro" id="IPR000683">
    <property type="entry name" value="Gfo/Idh/MocA-like_OxRdtase_N"/>
</dbReference>
<keyword evidence="2" id="KW-0560">Oxidoreductase</keyword>
<proteinExistence type="inferred from homology"/>
<dbReference type="Gene3D" id="3.40.50.720">
    <property type="entry name" value="NAD(P)-binding Rossmann-like Domain"/>
    <property type="match status" value="1"/>
</dbReference>
<evidence type="ECO:0000256" key="2">
    <source>
        <dbReference type="ARBA" id="ARBA00023002"/>
    </source>
</evidence>
<accession>A0A1S3JNU9</accession>
<evidence type="ECO:0000259" key="4">
    <source>
        <dbReference type="Pfam" id="PF01408"/>
    </source>
</evidence>
<dbReference type="RefSeq" id="XP_013411815.1">
    <property type="nucleotide sequence ID" value="XM_013556361.1"/>
</dbReference>
<comment type="similarity">
    <text evidence="1">Belongs to the Gfo/Idh/MocA family.</text>
</comment>
<dbReference type="RefSeq" id="XP_013411816.1">
    <property type="nucleotide sequence ID" value="XM_013556362.1"/>
</dbReference>
<evidence type="ECO:0000256" key="3">
    <source>
        <dbReference type="SAM" id="MobiDB-lite"/>
    </source>
</evidence>
<dbReference type="GO" id="GO:0000166">
    <property type="term" value="F:nucleotide binding"/>
    <property type="evidence" value="ECO:0007669"/>
    <property type="project" value="InterPro"/>
</dbReference>
<feature type="domain" description="Gfo/Idh/MocA-like oxidoreductase N-terminal" evidence="4">
    <location>
        <begin position="5"/>
        <end position="108"/>
    </location>
</feature>
<gene>
    <name evidence="7 8" type="primary">LOC106174701</name>
</gene>
<sequence length="391" mass="42801">MLPGIAVFGTGSTIQCLVPVLKACDFKVEAIWGRTRTEADEAAKVLDIPFSTNKVDEALLCKNVELVVISCSPHLQSPIAVKALGIGKHVLCCPPAGLSQLQTYKMVTAACYYPSLMAIVGYGLRFLPALQKARQYIDEGSIGAVTVIEARVQCGSLLNEKYDWMCEEGMGGGVLNTYGGALIDLVTYLTHQKAEHVNGMLKTYVDRTAGIQGVRQITSDDFCSFQMELSNGVSVSISLNSHLPGTFVHEVLVCGTEGRLVVNGSTLQLFNNKSDRGEIITPEKREIISEPMLRLLLKNTDISAPFLEGLTQLVGVLRDACARTADRHAWLEEPVHRAATFEDALYVQTVIDAIRQSSRTHEWVKVKVMTEEPEPNPHLSSAVRRSTFSAY</sequence>
<dbReference type="InterPro" id="IPR055170">
    <property type="entry name" value="GFO_IDH_MocA-like_dom"/>
</dbReference>
<dbReference type="Proteomes" id="UP000085678">
    <property type="component" value="Unplaced"/>
</dbReference>
<dbReference type="PANTHER" id="PTHR43818:SF11">
    <property type="entry name" value="BCDNA.GH03377"/>
    <property type="match status" value="1"/>
</dbReference>
<evidence type="ECO:0000259" key="5">
    <source>
        <dbReference type="Pfam" id="PF22725"/>
    </source>
</evidence>
<feature type="domain" description="GFO/IDH/MocA-like oxidoreductase" evidence="5">
    <location>
        <begin position="131"/>
        <end position="260"/>
    </location>
</feature>
<dbReference type="InterPro" id="IPR050463">
    <property type="entry name" value="Gfo/Idh/MocA_oxidrdct_glycsds"/>
</dbReference>
<dbReference type="SUPFAM" id="SSF51735">
    <property type="entry name" value="NAD(P)-binding Rossmann-fold domains"/>
    <property type="match status" value="1"/>
</dbReference>
<dbReference type="Pfam" id="PF22725">
    <property type="entry name" value="GFO_IDH_MocA_C3"/>
    <property type="match status" value="1"/>
</dbReference>
<dbReference type="Gene3D" id="3.30.360.10">
    <property type="entry name" value="Dihydrodipicolinate Reductase, domain 2"/>
    <property type="match status" value="1"/>
</dbReference>